<dbReference type="InParanoid" id="A0A1Z5JWC3"/>
<dbReference type="SUPFAM" id="SSF69012">
    <property type="entry name" value="alpha-ketoacid dehydrogenase kinase, N-terminal domain"/>
    <property type="match status" value="1"/>
</dbReference>
<evidence type="ECO:0000313" key="10">
    <source>
        <dbReference type="EMBL" id="GAX18335.1"/>
    </source>
</evidence>
<dbReference type="GO" id="GO:0005759">
    <property type="term" value="C:mitochondrial matrix"/>
    <property type="evidence" value="ECO:0007669"/>
    <property type="project" value="UniProtKB-SubCell"/>
</dbReference>
<dbReference type="SMART" id="SM00387">
    <property type="entry name" value="HATPase_c"/>
    <property type="match status" value="1"/>
</dbReference>
<dbReference type="GO" id="GO:0010906">
    <property type="term" value="P:regulation of glucose metabolic process"/>
    <property type="evidence" value="ECO:0007669"/>
    <property type="project" value="TreeGrafter"/>
</dbReference>
<dbReference type="OrthoDB" id="241648at2759"/>
<evidence type="ECO:0000259" key="9">
    <source>
        <dbReference type="PROSITE" id="PS50109"/>
    </source>
</evidence>
<evidence type="ECO:0000313" key="11">
    <source>
        <dbReference type="Proteomes" id="UP000198406"/>
    </source>
</evidence>
<dbReference type="GO" id="GO:0004740">
    <property type="term" value="F:pyruvate dehydrogenase (acetyl-transferring) kinase activity"/>
    <property type="evidence" value="ECO:0007669"/>
    <property type="project" value="UniProtKB-EC"/>
</dbReference>
<keyword evidence="3 8" id="KW-0547">Nucleotide-binding</keyword>
<dbReference type="InterPro" id="IPR005467">
    <property type="entry name" value="His_kinase_dom"/>
</dbReference>
<feature type="domain" description="Histidine kinase" evidence="9">
    <location>
        <begin position="301"/>
        <end position="430"/>
    </location>
</feature>
<dbReference type="SUPFAM" id="SSF55874">
    <property type="entry name" value="ATPase domain of HSP90 chaperone/DNA topoisomerase II/histidine kinase"/>
    <property type="match status" value="1"/>
</dbReference>
<dbReference type="AlphaFoldDB" id="A0A1Z5JWC3"/>
<dbReference type="InterPro" id="IPR036784">
    <property type="entry name" value="AK/P_DHK_N_sf"/>
</dbReference>
<dbReference type="Proteomes" id="UP000198406">
    <property type="component" value="Unassembled WGS sequence"/>
</dbReference>
<sequence>MASLGGNVFRRFMIVRRPRLMSRCNGYRRCFSTNFLTQEDGHCDEIPSNIEHVLQEYYEKQQTSSSIQMLMKTGRGEMLGKTYKSEAFMGRLGHQLATNRILIQFASFLSQEIPIRLAHRIRDLDQVPILRDMHAVQQVKAIYIRSFLEMIDFPPILNSNDEQKFAHMLGDLYTKHSGVLVQMAKGAYELREGIRSGDINVSKDVDDDFSLESLIDCHRCLDRFYMSRIGIRVLAGQYLAMRQEPQNNYIGMICQKTSPSAVVREAAANVTKLCTERYGRAPEVQLIGRLDLTFPYIPTYLHYIVLELLKNALRATCEKFELSSSLPPVVVVIADGTDNEDVVIKITDEGGGIPRSQIEKIWSYLYTTAGSSLQKAVFSGKDHSDMSPMAGLGYGLPISRSYARYFGGDIDLMSMDGHGTDVFVYLKRLGDTKEPIPV</sequence>
<dbReference type="CDD" id="cd16929">
    <property type="entry name" value="HATPase_PDK-like"/>
    <property type="match status" value="1"/>
</dbReference>
<dbReference type="InterPro" id="IPR004358">
    <property type="entry name" value="Sig_transdc_His_kin-like_C"/>
</dbReference>
<evidence type="ECO:0000256" key="7">
    <source>
        <dbReference type="ARBA" id="ARBA00048201"/>
    </source>
</evidence>
<evidence type="ECO:0000256" key="1">
    <source>
        <dbReference type="ARBA" id="ARBA00006155"/>
    </source>
</evidence>
<comment type="similarity">
    <text evidence="1 8">Belongs to the PDK/BCKDK protein kinase family.</text>
</comment>
<reference evidence="10 11" key="1">
    <citation type="journal article" date="2015" name="Plant Cell">
        <title>Oil accumulation by the oleaginous diatom Fistulifera solaris as revealed by the genome and transcriptome.</title>
        <authorList>
            <person name="Tanaka T."/>
            <person name="Maeda Y."/>
            <person name="Veluchamy A."/>
            <person name="Tanaka M."/>
            <person name="Abida H."/>
            <person name="Marechal E."/>
            <person name="Bowler C."/>
            <person name="Muto M."/>
            <person name="Sunaga Y."/>
            <person name="Tanaka M."/>
            <person name="Yoshino T."/>
            <person name="Taniguchi T."/>
            <person name="Fukuda Y."/>
            <person name="Nemoto M."/>
            <person name="Matsumoto M."/>
            <person name="Wong P.S."/>
            <person name="Aburatani S."/>
            <person name="Fujibuchi W."/>
        </authorList>
    </citation>
    <scope>NUCLEOTIDE SEQUENCE [LARGE SCALE GENOMIC DNA]</scope>
    <source>
        <strain evidence="10 11">JPCC DA0580</strain>
    </source>
</reference>
<dbReference type="PROSITE" id="PS50109">
    <property type="entry name" value="HIS_KIN"/>
    <property type="match status" value="1"/>
</dbReference>
<dbReference type="InterPro" id="IPR036890">
    <property type="entry name" value="HATPase_C_sf"/>
</dbReference>
<dbReference type="InterPro" id="IPR039028">
    <property type="entry name" value="BCKD/PDK"/>
</dbReference>
<dbReference type="EC" id="2.7.11.-" evidence="8"/>
<organism evidence="10 11">
    <name type="scientific">Fistulifera solaris</name>
    <name type="common">Oleaginous diatom</name>
    <dbReference type="NCBI Taxonomy" id="1519565"/>
    <lineage>
        <taxon>Eukaryota</taxon>
        <taxon>Sar</taxon>
        <taxon>Stramenopiles</taxon>
        <taxon>Ochrophyta</taxon>
        <taxon>Bacillariophyta</taxon>
        <taxon>Bacillariophyceae</taxon>
        <taxon>Bacillariophycidae</taxon>
        <taxon>Naviculales</taxon>
        <taxon>Naviculaceae</taxon>
        <taxon>Fistulifera</taxon>
    </lineage>
</organism>
<dbReference type="Pfam" id="PF02518">
    <property type="entry name" value="HATPase_c"/>
    <property type="match status" value="1"/>
</dbReference>
<dbReference type="Gene3D" id="3.30.565.10">
    <property type="entry name" value="Histidine kinase-like ATPase, C-terminal domain"/>
    <property type="match status" value="1"/>
</dbReference>
<evidence type="ECO:0000256" key="6">
    <source>
        <dbReference type="ARBA" id="ARBA00023128"/>
    </source>
</evidence>
<comment type="caution">
    <text evidence="10">The sequence shown here is derived from an EMBL/GenBank/DDBJ whole genome shotgun (WGS) entry which is preliminary data.</text>
</comment>
<dbReference type="GO" id="GO:0005524">
    <property type="term" value="F:ATP binding"/>
    <property type="evidence" value="ECO:0007669"/>
    <property type="project" value="UniProtKB-UniRule"/>
</dbReference>
<accession>A0A1Z5JWC3</accession>
<dbReference type="InterPro" id="IPR018955">
    <property type="entry name" value="BCDHK/PDK_N"/>
</dbReference>
<proteinExistence type="inferred from homology"/>
<keyword evidence="4 8" id="KW-0418">Kinase</keyword>
<comment type="catalytic activity">
    <reaction evidence="7">
        <text>L-seryl-[pyruvate dehydrogenase E1 alpha subunit] + ATP = O-phospho-L-seryl-[pyruvate dehydrogenase E1 alpha subunit] + ADP + H(+)</text>
        <dbReference type="Rhea" id="RHEA:23052"/>
        <dbReference type="Rhea" id="RHEA-COMP:13689"/>
        <dbReference type="Rhea" id="RHEA-COMP:13690"/>
        <dbReference type="ChEBI" id="CHEBI:15378"/>
        <dbReference type="ChEBI" id="CHEBI:29999"/>
        <dbReference type="ChEBI" id="CHEBI:30616"/>
        <dbReference type="ChEBI" id="CHEBI:83421"/>
        <dbReference type="ChEBI" id="CHEBI:456216"/>
        <dbReference type="EC" id="2.7.11.2"/>
    </reaction>
</comment>
<comment type="subcellular location">
    <subcellularLocation>
        <location evidence="8">Mitochondrion matrix</location>
    </subcellularLocation>
</comment>
<keyword evidence="6 8" id="KW-0496">Mitochondrion</keyword>
<evidence type="ECO:0000256" key="4">
    <source>
        <dbReference type="ARBA" id="ARBA00022777"/>
    </source>
</evidence>
<gene>
    <name evidence="10" type="ORF">FisN_23Hh229</name>
</gene>
<keyword evidence="5 8" id="KW-0067">ATP-binding</keyword>
<evidence type="ECO:0000256" key="8">
    <source>
        <dbReference type="RuleBase" id="RU366032"/>
    </source>
</evidence>
<dbReference type="EMBL" id="BDSP01000127">
    <property type="protein sequence ID" value="GAX18335.1"/>
    <property type="molecule type" value="Genomic_DNA"/>
</dbReference>
<dbReference type="Gene3D" id="1.20.140.20">
    <property type="entry name" value="Alpha-ketoacid/pyruvate dehydrogenase kinase, N-terminal domain"/>
    <property type="match status" value="1"/>
</dbReference>
<keyword evidence="11" id="KW-1185">Reference proteome</keyword>
<dbReference type="PANTHER" id="PTHR11947">
    <property type="entry name" value="PYRUVATE DEHYDROGENASE KINASE"/>
    <property type="match status" value="1"/>
</dbReference>
<evidence type="ECO:0000256" key="5">
    <source>
        <dbReference type="ARBA" id="ARBA00022840"/>
    </source>
</evidence>
<dbReference type="PANTHER" id="PTHR11947:SF3">
    <property type="entry name" value="[PYRUVATE DEHYDROGENASE (ACETYL-TRANSFERRING)] KINASE, MITOCHONDRIAL"/>
    <property type="match status" value="1"/>
</dbReference>
<evidence type="ECO:0000256" key="3">
    <source>
        <dbReference type="ARBA" id="ARBA00022741"/>
    </source>
</evidence>
<protein>
    <recommendedName>
        <fullName evidence="8">Protein-serine/threonine kinase</fullName>
        <ecNumber evidence="8">2.7.11.-</ecNumber>
    </recommendedName>
</protein>
<evidence type="ECO:0000256" key="2">
    <source>
        <dbReference type="ARBA" id="ARBA00022679"/>
    </source>
</evidence>
<dbReference type="InterPro" id="IPR003594">
    <property type="entry name" value="HATPase_dom"/>
</dbReference>
<name>A0A1Z5JWC3_FISSO</name>
<keyword evidence="2 8" id="KW-0808">Transferase</keyword>
<dbReference type="PRINTS" id="PR00344">
    <property type="entry name" value="BCTRLSENSOR"/>
</dbReference>
<dbReference type="Pfam" id="PF10436">
    <property type="entry name" value="BCDHK_Adom3"/>
    <property type="match status" value="1"/>
</dbReference>